<sequence length="91" mass="10185">MKRSTLVLMNSSRKDFSVKTDPSRVTRYIQSLVGVAGCDWSVRDSISQMRHSGSRSRASLPHSRSIKLSMSTARIPQSFQSSPQVSQCFHP</sequence>
<reference evidence="1 2" key="1">
    <citation type="submission" date="2016-03" db="EMBL/GenBank/DDBJ databases">
        <title>Comparative genomics of the ectomycorrhizal sister species Rhizopogon vinicolor and Rhizopogon vesiculosus (Basidiomycota: Boletales) reveals a divergence of the mating type B locus.</title>
        <authorList>
            <person name="Mujic A.B."/>
            <person name="Kuo A."/>
            <person name="Tritt A."/>
            <person name="Lipzen A."/>
            <person name="Chen C."/>
            <person name="Johnson J."/>
            <person name="Sharma A."/>
            <person name="Barry K."/>
            <person name="Grigoriev I.V."/>
            <person name="Spatafora J.W."/>
        </authorList>
    </citation>
    <scope>NUCLEOTIDE SEQUENCE [LARGE SCALE GENOMIC DNA]</scope>
    <source>
        <strain evidence="1 2">AM-OR11-056</strain>
    </source>
</reference>
<name>A0A1J8QJB8_9AGAM</name>
<evidence type="ECO:0000313" key="1">
    <source>
        <dbReference type="EMBL" id="OJA20735.1"/>
    </source>
</evidence>
<organism evidence="1 2">
    <name type="scientific">Rhizopogon vesiculosus</name>
    <dbReference type="NCBI Taxonomy" id="180088"/>
    <lineage>
        <taxon>Eukaryota</taxon>
        <taxon>Fungi</taxon>
        <taxon>Dikarya</taxon>
        <taxon>Basidiomycota</taxon>
        <taxon>Agaricomycotina</taxon>
        <taxon>Agaricomycetes</taxon>
        <taxon>Agaricomycetidae</taxon>
        <taxon>Boletales</taxon>
        <taxon>Suillineae</taxon>
        <taxon>Rhizopogonaceae</taxon>
        <taxon>Rhizopogon</taxon>
    </lineage>
</organism>
<comment type="caution">
    <text evidence="1">The sequence shown here is derived from an EMBL/GenBank/DDBJ whole genome shotgun (WGS) entry which is preliminary data.</text>
</comment>
<keyword evidence="2" id="KW-1185">Reference proteome</keyword>
<accession>A0A1J8QJB8</accession>
<dbReference type="EMBL" id="LVVM01000423">
    <property type="protein sequence ID" value="OJA20735.1"/>
    <property type="molecule type" value="Genomic_DNA"/>
</dbReference>
<protein>
    <submittedName>
        <fullName evidence="1">Uncharacterized protein</fullName>
    </submittedName>
</protein>
<dbReference type="Proteomes" id="UP000183567">
    <property type="component" value="Unassembled WGS sequence"/>
</dbReference>
<feature type="non-terminal residue" evidence="1">
    <location>
        <position position="91"/>
    </location>
</feature>
<gene>
    <name evidence="1" type="ORF">AZE42_13659</name>
</gene>
<evidence type="ECO:0000313" key="2">
    <source>
        <dbReference type="Proteomes" id="UP000183567"/>
    </source>
</evidence>
<proteinExistence type="predicted"/>
<dbReference type="AlphaFoldDB" id="A0A1J8QJB8"/>